<evidence type="ECO:0000259" key="5">
    <source>
        <dbReference type="PROSITE" id="PS50931"/>
    </source>
</evidence>
<sequence length="289" mass="32920">MYLLGIEAFLAIIENGSLSKAAGMLHLSQSSVSHRLKILEGELGFKLIERHPGVRGITITERGRAFIAIAEKSVRIEKEIEDIRTLATVTTLNIGTADSISLYLLPNLYQTIRHNLLNVQPKIITQHTLETYAQIKSGDIDVGFVKRAFDMPGVIVTKIIEEEMVLVRYGKPSENLKAIHPCDLDHTNEIFMDWGYQYQLWHDGHWLSTTPAYHVDAAHLIFMLFDSDKQWSIVPRSVFKAMNASGPYYEQTLTSKPPNRTCYLIKHSHLKANKVPVVSFIEQYCRQHF</sequence>
<keyword evidence="7" id="KW-1185">Reference proteome</keyword>
<accession>A0ABS5PK51</accession>
<name>A0ABS5PK51_9FIRM</name>
<dbReference type="InterPro" id="IPR036390">
    <property type="entry name" value="WH_DNA-bd_sf"/>
</dbReference>
<dbReference type="InterPro" id="IPR005119">
    <property type="entry name" value="LysR_subst-bd"/>
</dbReference>
<dbReference type="CDD" id="cd05466">
    <property type="entry name" value="PBP2_LTTR_substrate"/>
    <property type="match status" value="1"/>
</dbReference>
<dbReference type="PANTHER" id="PTHR30126:SF40">
    <property type="entry name" value="HTH-TYPE TRANSCRIPTIONAL REGULATOR GLTR"/>
    <property type="match status" value="1"/>
</dbReference>
<dbReference type="InterPro" id="IPR036388">
    <property type="entry name" value="WH-like_DNA-bd_sf"/>
</dbReference>
<evidence type="ECO:0000313" key="6">
    <source>
        <dbReference type="EMBL" id="MBS7525535.1"/>
    </source>
</evidence>
<dbReference type="Gene3D" id="1.10.10.10">
    <property type="entry name" value="Winged helix-like DNA-binding domain superfamily/Winged helix DNA-binding domain"/>
    <property type="match status" value="1"/>
</dbReference>
<evidence type="ECO:0000256" key="2">
    <source>
        <dbReference type="ARBA" id="ARBA00023015"/>
    </source>
</evidence>
<evidence type="ECO:0000256" key="1">
    <source>
        <dbReference type="ARBA" id="ARBA00009437"/>
    </source>
</evidence>
<evidence type="ECO:0000313" key="7">
    <source>
        <dbReference type="Proteomes" id="UP000746471"/>
    </source>
</evidence>
<dbReference type="PRINTS" id="PR00039">
    <property type="entry name" value="HTHLYSR"/>
</dbReference>
<protein>
    <submittedName>
        <fullName evidence="6">LysR family transcriptional regulator</fullName>
    </submittedName>
</protein>
<reference evidence="6 7" key="1">
    <citation type="submission" date="2021-05" db="EMBL/GenBank/DDBJ databases">
        <title>Fusibacter ferrireducens sp. nov., an anaerobic, sulfur- and Fe-reducing bacterium isolated from the mangrove sediment.</title>
        <authorList>
            <person name="Qiu D."/>
        </authorList>
    </citation>
    <scope>NUCLEOTIDE SEQUENCE [LARGE SCALE GENOMIC DNA]</scope>
    <source>
        <strain evidence="6 7">DSM 12116</strain>
    </source>
</reference>
<evidence type="ECO:0000256" key="3">
    <source>
        <dbReference type="ARBA" id="ARBA00023125"/>
    </source>
</evidence>
<proteinExistence type="inferred from homology"/>
<organism evidence="6 7">
    <name type="scientific">Fusibacter paucivorans</name>
    <dbReference type="NCBI Taxonomy" id="76009"/>
    <lineage>
        <taxon>Bacteria</taxon>
        <taxon>Bacillati</taxon>
        <taxon>Bacillota</taxon>
        <taxon>Clostridia</taxon>
        <taxon>Eubacteriales</taxon>
        <taxon>Eubacteriales Family XII. Incertae Sedis</taxon>
        <taxon>Fusibacter</taxon>
    </lineage>
</organism>
<feature type="domain" description="HTH lysR-type" evidence="5">
    <location>
        <begin position="1"/>
        <end position="60"/>
    </location>
</feature>
<keyword evidence="3" id="KW-0238">DNA-binding</keyword>
<dbReference type="Pfam" id="PF03466">
    <property type="entry name" value="LysR_substrate"/>
    <property type="match status" value="1"/>
</dbReference>
<dbReference type="SUPFAM" id="SSF53850">
    <property type="entry name" value="Periplasmic binding protein-like II"/>
    <property type="match status" value="1"/>
</dbReference>
<dbReference type="Gene3D" id="3.40.190.10">
    <property type="entry name" value="Periplasmic binding protein-like II"/>
    <property type="match status" value="2"/>
</dbReference>
<dbReference type="InterPro" id="IPR000847">
    <property type="entry name" value="LysR_HTH_N"/>
</dbReference>
<dbReference type="SUPFAM" id="SSF46785">
    <property type="entry name" value="Winged helix' DNA-binding domain"/>
    <property type="match status" value="1"/>
</dbReference>
<keyword evidence="2" id="KW-0805">Transcription regulation</keyword>
<dbReference type="Pfam" id="PF00126">
    <property type="entry name" value="HTH_1"/>
    <property type="match status" value="1"/>
</dbReference>
<dbReference type="Proteomes" id="UP000746471">
    <property type="component" value="Unassembled WGS sequence"/>
</dbReference>
<gene>
    <name evidence="6" type="ORF">KHM83_02445</name>
</gene>
<dbReference type="RefSeq" id="WP_213235324.1">
    <property type="nucleotide sequence ID" value="NZ_JAHBCL010000003.1"/>
</dbReference>
<comment type="similarity">
    <text evidence="1">Belongs to the LysR transcriptional regulatory family.</text>
</comment>
<dbReference type="PROSITE" id="PS50931">
    <property type="entry name" value="HTH_LYSR"/>
    <property type="match status" value="1"/>
</dbReference>
<dbReference type="PANTHER" id="PTHR30126">
    <property type="entry name" value="HTH-TYPE TRANSCRIPTIONAL REGULATOR"/>
    <property type="match status" value="1"/>
</dbReference>
<evidence type="ECO:0000256" key="4">
    <source>
        <dbReference type="ARBA" id="ARBA00023163"/>
    </source>
</evidence>
<keyword evidence="4" id="KW-0804">Transcription</keyword>
<comment type="caution">
    <text evidence="6">The sequence shown here is derived from an EMBL/GenBank/DDBJ whole genome shotgun (WGS) entry which is preliminary data.</text>
</comment>
<dbReference type="EMBL" id="JAHBCL010000003">
    <property type="protein sequence ID" value="MBS7525535.1"/>
    <property type="molecule type" value="Genomic_DNA"/>
</dbReference>